<dbReference type="Gene3D" id="3.30.9.10">
    <property type="entry name" value="D-Amino Acid Oxidase, subunit A, domain 2"/>
    <property type="match status" value="1"/>
</dbReference>
<keyword evidence="5" id="KW-0812">Transmembrane</keyword>
<evidence type="ECO:0000313" key="7">
    <source>
        <dbReference type="EMBL" id="GMQ29987.1"/>
    </source>
</evidence>
<evidence type="ECO:0000256" key="4">
    <source>
        <dbReference type="ARBA" id="ARBA00023002"/>
    </source>
</evidence>
<sequence>MPKWGKIKIAAGFDSGFFLIVRSVYLVSKRNPGMEKQEIFDAAVIGLGAVGSAAIYHLSLSGKRVLGLDRFAPPHTLSSSHGESRITRLAVGEGEDYVALAKRSHELWRALEAKSGVRIFTQTGGILIDSGEKPWAKHGSEGFWDRTARFAKNHQIAHALPNLKEVSDQFPAFRIPNSGRVYWEKEAGYLRPELAIGTQLRLAGEQGAELALDSPVLGIEKEGNHFCLRTPEQTYLAEKLLISAGGWVKDFLSETAKKRFKICRQILHWIEVDPSFSWKDTPVWMWGFGPDAEDFIYGFPSLDGQSIKMATESFLEVDHPDLLRREVSWEEQKEFWEQKVRGRISGLRPNFIRSEVCFYTVTEDARFVIEPWRGDSKALLVSACSGHGFKHSAALGESLAHRLLDD</sequence>
<comment type="caution">
    <text evidence="7">The sequence shown here is derived from an EMBL/GenBank/DDBJ whole genome shotgun (WGS) entry which is preliminary data.</text>
</comment>
<reference evidence="7 8" key="1">
    <citation type="submission" date="2023-08" db="EMBL/GenBank/DDBJ databases">
        <title>Draft genome sequence of Algoriphagus confluentis.</title>
        <authorList>
            <person name="Takatani N."/>
            <person name="Hosokawa M."/>
            <person name="Sawabe T."/>
        </authorList>
    </citation>
    <scope>NUCLEOTIDE SEQUENCE [LARGE SCALE GENOMIC DNA]</scope>
    <source>
        <strain evidence="7 8">NBRC 111222</strain>
    </source>
</reference>
<keyword evidence="5" id="KW-0472">Membrane</keyword>
<dbReference type="Proteomes" id="UP001338309">
    <property type="component" value="Unassembled WGS sequence"/>
</dbReference>
<dbReference type="InterPro" id="IPR045170">
    <property type="entry name" value="MTOX"/>
</dbReference>
<keyword evidence="5" id="KW-1133">Transmembrane helix</keyword>
<evidence type="ECO:0000256" key="2">
    <source>
        <dbReference type="ARBA" id="ARBA00022630"/>
    </source>
</evidence>
<name>A0ABQ6PQ00_9BACT</name>
<dbReference type="Pfam" id="PF01266">
    <property type="entry name" value="DAO"/>
    <property type="match status" value="1"/>
</dbReference>
<keyword evidence="4" id="KW-0560">Oxidoreductase</keyword>
<feature type="transmembrane region" description="Helical" evidence="5">
    <location>
        <begin position="39"/>
        <end position="60"/>
    </location>
</feature>
<evidence type="ECO:0000313" key="8">
    <source>
        <dbReference type="Proteomes" id="UP001338309"/>
    </source>
</evidence>
<dbReference type="PANTHER" id="PTHR10961">
    <property type="entry name" value="PEROXISOMAL SARCOSINE OXIDASE"/>
    <property type="match status" value="1"/>
</dbReference>
<keyword evidence="2" id="KW-0285">Flavoprotein</keyword>
<evidence type="ECO:0000256" key="1">
    <source>
        <dbReference type="ARBA" id="ARBA00001974"/>
    </source>
</evidence>
<dbReference type="EMBL" id="BTPD01000008">
    <property type="protein sequence ID" value="GMQ29987.1"/>
    <property type="molecule type" value="Genomic_DNA"/>
</dbReference>
<gene>
    <name evidence="7" type="primary">solA</name>
    <name evidence="7" type="ORF">Aconfl_26300</name>
</gene>
<dbReference type="SUPFAM" id="SSF54373">
    <property type="entry name" value="FAD-linked reductases, C-terminal domain"/>
    <property type="match status" value="1"/>
</dbReference>
<proteinExistence type="predicted"/>
<comment type="cofactor">
    <cofactor evidence="1">
        <name>FAD</name>
        <dbReference type="ChEBI" id="CHEBI:57692"/>
    </cofactor>
</comment>
<dbReference type="NCBIfam" id="NF008425">
    <property type="entry name" value="PRK11259.1"/>
    <property type="match status" value="1"/>
</dbReference>
<accession>A0ABQ6PQ00</accession>
<protein>
    <submittedName>
        <fullName evidence="7">N-methyl-L-tryptophan oxidase</fullName>
    </submittedName>
</protein>
<evidence type="ECO:0000256" key="5">
    <source>
        <dbReference type="SAM" id="Phobius"/>
    </source>
</evidence>
<evidence type="ECO:0000256" key="3">
    <source>
        <dbReference type="ARBA" id="ARBA00022827"/>
    </source>
</evidence>
<dbReference type="SUPFAM" id="SSF51905">
    <property type="entry name" value="FAD/NAD(P)-binding domain"/>
    <property type="match status" value="1"/>
</dbReference>
<evidence type="ECO:0000259" key="6">
    <source>
        <dbReference type="Pfam" id="PF01266"/>
    </source>
</evidence>
<keyword evidence="3" id="KW-0274">FAD</keyword>
<keyword evidence="8" id="KW-1185">Reference proteome</keyword>
<feature type="domain" description="FAD dependent oxidoreductase" evidence="6">
    <location>
        <begin position="41"/>
        <end position="402"/>
    </location>
</feature>
<dbReference type="PANTHER" id="PTHR10961:SF7">
    <property type="entry name" value="FAD DEPENDENT OXIDOREDUCTASE DOMAIN-CONTAINING PROTEIN"/>
    <property type="match status" value="1"/>
</dbReference>
<dbReference type="InterPro" id="IPR036188">
    <property type="entry name" value="FAD/NAD-bd_sf"/>
</dbReference>
<dbReference type="Gene3D" id="3.50.50.60">
    <property type="entry name" value="FAD/NAD(P)-binding domain"/>
    <property type="match status" value="1"/>
</dbReference>
<organism evidence="7 8">
    <name type="scientific">Algoriphagus confluentis</name>
    <dbReference type="NCBI Taxonomy" id="1697556"/>
    <lineage>
        <taxon>Bacteria</taxon>
        <taxon>Pseudomonadati</taxon>
        <taxon>Bacteroidota</taxon>
        <taxon>Cytophagia</taxon>
        <taxon>Cytophagales</taxon>
        <taxon>Cyclobacteriaceae</taxon>
        <taxon>Algoriphagus</taxon>
    </lineage>
</organism>
<dbReference type="InterPro" id="IPR006076">
    <property type="entry name" value="FAD-dep_OxRdtase"/>
</dbReference>